<comment type="caution">
    <text evidence="2">The sequence shown here is derived from an EMBL/GenBank/DDBJ whole genome shotgun (WGS) entry which is preliminary data.</text>
</comment>
<protein>
    <recommendedName>
        <fullName evidence="1">DUF6729 domain-containing protein</fullName>
    </recommendedName>
</protein>
<dbReference type="EMBL" id="JAEPRD010000252">
    <property type="protein sequence ID" value="KAG2193038.1"/>
    <property type="molecule type" value="Genomic_DNA"/>
</dbReference>
<organism evidence="2 3">
    <name type="scientific">Mucor saturninus</name>
    <dbReference type="NCBI Taxonomy" id="64648"/>
    <lineage>
        <taxon>Eukaryota</taxon>
        <taxon>Fungi</taxon>
        <taxon>Fungi incertae sedis</taxon>
        <taxon>Mucoromycota</taxon>
        <taxon>Mucoromycotina</taxon>
        <taxon>Mucoromycetes</taxon>
        <taxon>Mucorales</taxon>
        <taxon>Mucorineae</taxon>
        <taxon>Mucoraceae</taxon>
        <taxon>Mucor</taxon>
    </lineage>
</organism>
<dbReference type="Proteomes" id="UP000603453">
    <property type="component" value="Unassembled WGS sequence"/>
</dbReference>
<gene>
    <name evidence="2" type="ORF">INT47_009288</name>
</gene>
<sequence length="312" mass="35666">MTRHYRCKNLIKQHHFNGFDSGIIRQLPFRIRSDFPALLTHKSGISKDLVELMRPLFQNSVGPVRLSKILRIMHAEHYAGLELQYHDAACNMEKNPGIDSILTRGNTEKIVFPEFSEFSDKGLYNGYVPSPSYLRYIYTSITEKIRPQLNWHMTSLNALYTCLNEYEEIRMQVWAPSKALSHPALPFNALVKSYNLNGYQLPSLFYTDNVSSDRAFLEGVLPNLLDNVRKTSIQKPANSEETSTPEHNSDLPVLTLPDTANISVFSVPEDIDNACQNILNGLETSNCLYVGFDCKWIARNRGQLVLLGYRFR</sequence>
<evidence type="ECO:0000259" key="1">
    <source>
        <dbReference type="Pfam" id="PF20499"/>
    </source>
</evidence>
<dbReference type="AlphaFoldDB" id="A0A8H7QIE8"/>
<name>A0A8H7QIE8_9FUNG</name>
<dbReference type="InterPro" id="IPR046616">
    <property type="entry name" value="DUF6729"/>
</dbReference>
<dbReference type="OrthoDB" id="2278185at2759"/>
<reference evidence="2" key="1">
    <citation type="submission" date="2020-12" db="EMBL/GenBank/DDBJ databases">
        <title>Metabolic potential, ecology and presence of endohyphal bacteria is reflected in genomic diversity of Mucoromycotina.</title>
        <authorList>
            <person name="Muszewska A."/>
            <person name="Okrasinska A."/>
            <person name="Steczkiewicz K."/>
            <person name="Drgas O."/>
            <person name="Orlowska M."/>
            <person name="Perlinska-Lenart U."/>
            <person name="Aleksandrzak-Piekarczyk T."/>
            <person name="Szatraj K."/>
            <person name="Zielenkiewicz U."/>
            <person name="Pilsyk S."/>
            <person name="Malc E."/>
            <person name="Mieczkowski P."/>
            <person name="Kruszewska J.S."/>
            <person name="Biernat P."/>
            <person name="Pawlowska J."/>
        </authorList>
    </citation>
    <scope>NUCLEOTIDE SEQUENCE</scope>
    <source>
        <strain evidence="2">WA0000017839</strain>
    </source>
</reference>
<feature type="domain" description="DUF6729" evidence="1">
    <location>
        <begin position="13"/>
        <end position="98"/>
    </location>
</feature>
<evidence type="ECO:0000313" key="3">
    <source>
        <dbReference type="Proteomes" id="UP000603453"/>
    </source>
</evidence>
<accession>A0A8H7QIE8</accession>
<keyword evidence="3" id="KW-1185">Reference proteome</keyword>
<dbReference type="Pfam" id="PF20499">
    <property type="entry name" value="DUF6729"/>
    <property type="match status" value="1"/>
</dbReference>
<evidence type="ECO:0000313" key="2">
    <source>
        <dbReference type="EMBL" id="KAG2193038.1"/>
    </source>
</evidence>
<proteinExistence type="predicted"/>